<evidence type="ECO:0000313" key="3">
    <source>
        <dbReference type="WBParaSite" id="HPBE_0002094601-mRNA-1"/>
    </source>
</evidence>
<dbReference type="InterPro" id="IPR036397">
    <property type="entry name" value="RNaseH_sf"/>
</dbReference>
<reference evidence="1 2" key="1">
    <citation type="submission" date="2018-11" db="EMBL/GenBank/DDBJ databases">
        <authorList>
            <consortium name="Pathogen Informatics"/>
        </authorList>
    </citation>
    <scope>NUCLEOTIDE SEQUENCE [LARGE SCALE GENOMIC DNA]</scope>
</reference>
<proteinExistence type="predicted"/>
<keyword evidence="2" id="KW-1185">Reference proteome</keyword>
<dbReference type="AlphaFoldDB" id="A0A183GF00"/>
<name>A0A183GF00_HELPZ</name>
<dbReference type="Proteomes" id="UP000050761">
    <property type="component" value="Unassembled WGS sequence"/>
</dbReference>
<sequence length="187" mass="20986">MPHPPYSLDISTCDYHYFLSLQDFLVGRDTTTQAVPDNHIEQLISTRPKQFWKDGIRKSERIVGPVHNSSLAEILAAQKALKSLRNWRGYKPTRWLELLLQTRDELVLRALRILGTGTALTGSNEDDREVKREQVAAADLGVVREIVPGFGIAPDLETTTVHTFEVIALSYPADDVECGKSLKGKLF</sequence>
<evidence type="ECO:0000313" key="1">
    <source>
        <dbReference type="EMBL" id="VDP22581.1"/>
    </source>
</evidence>
<reference evidence="3" key="2">
    <citation type="submission" date="2019-09" db="UniProtKB">
        <authorList>
            <consortium name="WormBaseParasite"/>
        </authorList>
    </citation>
    <scope>IDENTIFICATION</scope>
</reference>
<dbReference type="GO" id="GO:0003676">
    <property type="term" value="F:nucleic acid binding"/>
    <property type="evidence" value="ECO:0007669"/>
    <property type="project" value="InterPro"/>
</dbReference>
<dbReference type="Gene3D" id="3.30.420.10">
    <property type="entry name" value="Ribonuclease H-like superfamily/Ribonuclease H"/>
    <property type="match status" value="1"/>
</dbReference>
<gene>
    <name evidence="1" type="ORF">HPBE_LOCUS20945</name>
</gene>
<dbReference type="WBParaSite" id="HPBE_0002094601-mRNA-1">
    <property type="protein sequence ID" value="HPBE_0002094601-mRNA-1"/>
    <property type="gene ID" value="HPBE_0002094601"/>
</dbReference>
<dbReference type="EMBL" id="UZAH01032563">
    <property type="protein sequence ID" value="VDP22581.1"/>
    <property type="molecule type" value="Genomic_DNA"/>
</dbReference>
<accession>A0A3P8BLI9</accession>
<evidence type="ECO:0000313" key="2">
    <source>
        <dbReference type="Proteomes" id="UP000050761"/>
    </source>
</evidence>
<organism evidence="2 3">
    <name type="scientific">Heligmosomoides polygyrus</name>
    <name type="common">Parasitic roundworm</name>
    <dbReference type="NCBI Taxonomy" id="6339"/>
    <lineage>
        <taxon>Eukaryota</taxon>
        <taxon>Metazoa</taxon>
        <taxon>Ecdysozoa</taxon>
        <taxon>Nematoda</taxon>
        <taxon>Chromadorea</taxon>
        <taxon>Rhabditida</taxon>
        <taxon>Rhabditina</taxon>
        <taxon>Rhabditomorpha</taxon>
        <taxon>Strongyloidea</taxon>
        <taxon>Heligmosomidae</taxon>
        <taxon>Heligmosomoides</taxon>
    </lineage>
</organism>
<protein>
    <submittedName>
        <fullName evidence="3">Aldedh domain-containing protein</fullName>
    </submittedName>
</protein>
<accession>A0A183GF00</accession>